<gene>
    <name evidence="2" type="ORF">P7228_14515</name>
</gene>
<dbReference type="InterPro" id="IPR038740">
    <property type="entry name" value="BioF2-like_GNAT_dom"/>
</dbReference>
<organism evidence="2 3">
    <name type="scientific">Altererythrobacter arenosus</name>
    <dbReference type="NCBI Taxonomy" id="3032592"/>
    <lineage>
        <taxon>Bacteria</taxon>
        <taxon>Pseudomonadati</taxon>
        <taxon>Pseudomonadota</taxon>
        <taxon>Alphaproteobacteria</taxon>
        <taxon>Sphingomonadales</taxon>
        <taxon>Erythrobacteraceae</taxon>
        <taxon>Altererythrobacter</taxon>
    </lineage>
</organism>
<reference evidence="2 3" key="1">
    <citation type="submission" date="2023-03" db="EMBL/GenBank/DDBJ databases">
        <title>Altererythrobacter sp. CAU 1644 isolated from sand.</title>
        <authorList>
            <person name="Kim W."/>
        </authorList>
    </citation>
    <scope>NUCLEOTIDE SEQUENCE [LARGE SCALE GENOMIC DNA]</scope>
    <source>
        <strain evidence="2 3">CAU 1644</strain>
    </source>
</reference>
<dbReference type="Gene3D" id="3.40.630.30">
    <property type="match status" value="1"/>
</dbReference>
<sequence>MPLNPSATRYAVADLRAPGEAARIEGFVRDMEGTLFHRPLWLEAVERGTGQRATGIVAERMGAVVGWLPLTEIHSPLFGRALASSGFAVGGGTLADSTAATEGLCRAAEELAVRASCPSVEIRGGAIPSDWERWNDRHAGFEADLADDDEAQLLFVPRKQRADIRKSLDSDLTVSVGTNEQQRAAHYAIYAESVRNLGTPVFPRGLFDAMLNAFDDSADILTVLHGDEPVASVLNFYHRGSVMPYWGGGVYAARALKANERMYYELMLHARRKGMSCFDFGRSKTGSGPYRYKKNWGFEPQPMTYGGWSADPAKARNIDPTDASYSAKIELWKKLPLPLANRIGPLIAKGLG</sequence>
<keyword evidence="3" id="KW-1185">Reference proteome</keyword>
<dbReference type="PANTHER" id="PTHR36174:SF1">
    <property type="entry name" value="LIPID II:GLYCINE GLYCYLTRANSFERASE"/>
    <property type="match status" value="1"/>
</dbReference>
<dbReference type="InterPro" id="IPR017469">
    <property type="entry name" value="PEP-CTERM_FemAB-rel"/>
</dbReference>
<protein>
    <submittedName>
        <fullName evidence="2">FemAB family PEP-CTERM system-associated protein</fullName>
    </submittedName>
</protein>
<dbReference type="SUPFAM" id="SSF55729">
    <property type="entry name" value="Acyl-CoA N-acyltransferases (Nat)"/>
    <property type="match status" value="1"/>
</dbReference>
<proteinExistence type="predicted"/>
<accession>A0ABY8FVQ1</accession>
<feature type="domain" description="BioF2-like acetyltransferase" evidence="1">
    <location>
        <begin position="159"/>
        <end position="294"/>
    </location>
</feature>
<dbReference type="Pfam" id="PF13480">
    <property type="entry name" value="Acetyltransf_6"/>
    <property type="match status" value="1"/>
</dbReference>
<dbReference type="NCBIfam" id="TIGR03019">
    <property type="entry name" value="pepcterm_femAB"/>
    <property type="match status" value="1"/>
</dbReference>
<evidence type="ECO:0000259" key="1">
    <source>
        <dbReference type="Pfam" id="PF13480"/>
    </source>
</evidence>
<dbReference type="PANTHER" id="PTHR36174">
    <property type="entry name" value="LIPID II:GLYCINE GLYCYLTRANSFERASE"/>
    <property type="match status" value="1"/>
</dbReference>
<dbReference type="EMBL" id="CP121106">
    <property type="protein sequence ID" value="WFL79093.1"/>
    <property type="molecule type" value="Genomic_DNA"/>
</dbReference>
<dbReference type="InterPro" id="IPR050644">
    <property type="entry name" value="PG_Glycine_Bridge_Synth"/>
</dbReference>
<dbReference type="InterPro" id="IPR016181">
    <property type="entry name" value="Acyl_CoA_acyltransferase"/>
</dbReference>
<evidence type="ECO:0000313" key="2">
    <source>
        <dbReference type="EMBL" id="WFL79093.1"/>
    </source>
</evidence>
<evidence type="ECO:0000313" key="3">
    <source>
        <dbReference type="Proteomes" id="UP001215827"/>
    </source>
</evidence>
<name>A0ABY8FVQ1_9SPHN</name>
<dbReference type="Proteomes" id="UP001215827">
    <property type="component" value="Chromosome"/>
</dbReference>